<dbReference type="SUPFAM" id="SSF88713">
    <property type="entry name" value="Glycoside hydrolase/deacetylase"/>
    <property type="match status" value="1"/>
</dbReference>
<dbReference type="EMBL" id="MAYH01000023">
    <property type="protein sequence ID" value="OCA71933.1"/>
    <property type="molecule type" value="Genomic_DNA"/>
</dbReference>
<name>A0A1B8ZK06_9FLAO</name>
<dbReference type="OrthoDB" id="9812065at2"/>
<dbReference type="AlphaFoldDB" id="A0A1B8ZK06"/>
<evidence type="ECO:0000313" key="2">
    <source>
        <dbReference type="EMBL" id="OCA71933.1"/>
    </source>
</evidence>
<dbReference type="InterPro" id="IPR011330">
    <property type="entry name" value="Glyco_hydro/deAcase_b/a-brl"/>
</dbReference>
<dbReference type="GO" id="GO:0005975">
    <property type="term" value="P:carbohydrate metabolic process"/>
    <property type="evidence" value="ECO:0007669"/>
    <property type="project" value="InterPro"/>
</dbReference>
<accession>A0A1B8ZK06</accession>
<comment type="caution">
    <text evidence="2">The sequence shown here is derived from an EMBL/GenBank/DDBJ whole genome shotgun (WGS) entry which is preliminary data.</text>
</comment>
<dbReference type="RefSeq" id="WP_065394167.1">
    <property type="nucleotide sequence ID" value="NZ_MAYH01000023.1"/>
</dbReference>
<organism evidence="2 3">
    <name type="scientific">Chryseobacterium artocarpi</name>
    <dbReference type="NCBI Taxonomy" id="1414727"/>
    <lineage>
        <taxon>Bacteria</taxon>
        <taxon>Pseudomonadati</taxon>
        <taxon>Bacteroidota</taxon>
        <taxon>Flavobacteriia</taxon>
        <taxon>Flavobacteriales</taxon>
        <taxon>Weeksellaceae</taxon>
        <taxon>Chryseobacterium group</taxon>
        <taxon>Chryseobacterium</taxon>
    </lineage>
</organism>
<proteinExistence type="predicted"/>
<reference evidence="2 3" key="1">
    <citation type="submission" date="2016-07" db="EMBL/GenBank/DDBJ databases">
        <authorList>
            <person name="Jeong J.-J."/>
            <person name="Kim D.W."/>
            <person name="Sang M.K."/>
            <person name="Choi I.-G."/>
            <person name="Kim K.D."/>
        </authorList>
    </citation>
    <scope>NUCLEOTIDE SEQUENCE [LARGE SCALE GENOMIC DNA]</scope>
    <source>
        <strain evidence="2 3">UTM-3</strain>
    </source>
</reference>
<protein>
    <recommendedName>
        <fullName evidence="1">NodB homology domain-containing protein</fullName>
    </recommendedName>
</protein>
<sequence>MGDTKILAIRELKDSKPVKIVQREIYLTFDDGIQAGTEEVLQLLKEKGIKGTFFLTGIHLYYFIEKSKDRKRALDVLKDIYENHAIGNHSYSHVNDFYKNAYKEGIKYIGDGSKPEDKRSVFTDFTKCKEQILYYLDEIYGKGAIKNRSVPLSKNQTVPLARFPGRNTWHTKEFVDIDSDNSKDTKDEAKELFEKRGYQVYGWDCEWNIKSWDFKNASVAKVQEKVTNKTMDFGNDDDVHPYYDMYSKQYIGFDRVSESWETVRDELLDMSYYGGLWDAVGKKNGKVILLMHERAFRNGKLVNGVVDLKNKDEINKLGQLIDYFQKRKADFKTLDKY</sequence>
<evidence type="ECO:0000313" key="3">
    <source>
        <dbReference type="Proteomes" id="UP000092651"/>
    </source>
</evidence>
<dbReference type="GO" id="GO:0016810">
    <property type="term" value="F:hydrolase activity, acting on carbon-nitrogen (but not peptide) bonds"/>
    <property type="evidence" value="ECO:0007669"/>
    <property type="project" value="InterPro"/>
</dbReference>
<gene>
    <name evidence="2" type="ORF">BBI01_07185</name>
</gene>
<dbReference type="Gene3D" id="3.20.20.370">
    <property type="entry name" value="Glycoside hydrolase/deacetylase"/>
    <property type="match status" value="1"/>
</dbReference>
<dbReference type="InterPro" id="IPR002509">
    <property type="entry name" value="NODB_dom"/>
</dbReference>
<evidence type="ECO:0000259" key="1">
    <source>
        <dbReference type="PROSITE" id="PS51677"/>
    </source>
</evidence>
<keyword evidence="3" id="KW-1185">Reference proteome</keyword>
<feature type="domain" description="NodB homology" evidence="1">
    <location>
        <begin position="23"/>
        <end position="114"/>
    </location>
</feature>
<dbReference type="PANTHER" id="PTHR10587">
    <property type="entry name" value="GLYCOSYL TRANSFERASE-RELATED"/>
    <property type="match status" value="1"/>
</dbReference>
<dbReference type="Proteomes" id="UP000092651">
    <property type="component" value="Unassembled WGS sequence"/>
</dbReference>
<dbReference type="Pfam" id="PF01522">
    <property type="entry name" value="Polysacc_deac_1"/>
    <property type="match status" value="1"/>
</dbReference>
<dbReference type="PANTHER" id="PTHR10587:SF125">
    <property type="entry name" value="POLYSACCHARIDE DEACETYLASE YHEN-RELATED"/>
    <property type="match status" value="1"/>
</dbReference>
<dbReference type="PROSITE" id="PS51677">
    <property type="entry name" value="NODB"/>
    <property type="match status" value="1"/>
</dbReference>
<dbReference type="InterPro" id="IPR050248">
    <property type="entry name" value="Polysacc_deacetylase_ArnD"/>
</dbReference>